<organism evidence="1">
    <name type="scientific">Ignisphaera aggregans</name>
    <dbReference type="NCBI Taxonomy" id="334771"/>
    <lineage>
        <taxon>Archaea</taxon>
        <taxon>Thermoproteota</taxon>
        <taxon>Thermoprotei</taxon>
        <taxon>Desulfurococcales</taxon>
        <taxon>Desulfurococcaceae</taxon>
        <taxon>Ignisphaera</taxon>
    </lineage>
</organism>
<gene>
    <name evidence="1" type="ORF">ENU31_04585</name>
</gene>
<reference evidence="1" key="1">
    <citation type="journal article" date="2020" name="mSystems">
        <title>Genome- and Community-Level Interaction Insights into Carbon Utilization and Element Cycling Functions of Hydrothermarchaeota in Hydrothermal Sediment.</title>
        <authorList>
            <person name="Zhou Z."/>
            <person name="Liu Y."/>
            <person name="Xu W."/>
            <person name="Pan J."/>
            <person name="Luo Z.H."/>
            <person name="Li M."/>
        </authorList>
    </citation>
    <scope>NUCLEOTIDE SEQUENCE [LARGE SCALE GENOMIC DNA]</scope>
    <source>
        <strain evidence="1">SpSt-658</strain>
    </source>
</reference>
<accession>A0A7C4D1M1</accession>
<sequence length="112" mass="11926">MSINLILNILIALKAISFAIALSSLKSFCDLLTNCLISILNGIDNLGRGSVSQLTVFIHRSLLLDLINVLEIATTMSTSLLSMDLILNLSSPFSITDTASMNALNLSVTSSP</sequence>
<proteinExistence type="predicted"/>
<protein>
    <submittedName>
        <fullName evidence="1">Uncharacterized protein</fullName>
    </submittedName>
</protein>
<dbReference type="EMBL" id="DTCA01000141">
    <property type="protein sequence ID" value="HGM07668.1"/>
    <property type="molecule type" value="Genomic_DNA"/>
</dbReference>
<name>A0A7C4D1M1_9CREN</name>
<comment type="caution">
    <text evidence="1">The sequence shown here is derived from an EMBL/GenBank/DDBJ whole genome shotgun (WGS) entry which is preliminary data.</text>
</comment>
<evidence type="ECO:0000313" key="1">
    <source>
        <dbReference type="EMBL" id="HGM07668.1"/>
    </source>
</evidence>
<dbReference type="AlphaFoldDB" id="A0A7C4D1M1"/>